<sequence>MGSRGNNKKAGLKLTIAIVAVTNGANLPAAIAANAERSAVLEEITVTAQRREQSLQSVPIAVTALSADNIERRQIVDAKQVVFNVPNLTGNSNVGQQTATTFFLRGVGTTESLATVDTTVAVYVDDVYVARQGVNNFNLFDIERIEVLRGPQGTLYGRNATGGAVKIINKQPSAETELNLDAAYRNFDRYRIKVAGNTALLEDRLFFRGAVLTEQGDGYTKNVTLNKEVNDLDYQGARGALRYVFSDAADITFSADWSRDRQNGLYGSDIGNVSRPSTDDLFRVLSGEDIDNTAETYGASISFDWSINNTWNFAAITGSRKTSQKYNLDISDQPVPIFQLSTDTESTQYSQEFKFSGQVNERTNITAGTYFFYEQSDVFLQDDFAPPRDGPRQPVLISDRFYDVTTESYALYAQVDYGLTGNLTAIIGGRYTVDEKSIETNQIINGAQGFNDATLEEQGVDLNPDFDEFTPKLGLDYVFNDNLNAYVSYTRGFRSGGWQARVNNAAQFLNFPAEIVDSLEAGTKATLFGGKMVWNLAAFMTDYSDLFNSVPGADNTFLVATADAEIIGLESELTYRATAWLDVFANLGILETQYEDLTPAVDAQLGEELQRAPALQAKVGFSVDYPLRGGDLLINADAFYTDDYYTNPQNGPFAETGGFALINASLGYRFGGGKYTVSVNCRNCFDKEYFDSILSFPASGFVMVYPGAPRFYELALSARL</sequence>
<proteinExistence type="inferred from homology"/>
<evidence type="ECO:0000256" key="4">
    <source>
        <dbReference type="ARBA" id="ARBA00022496"/>
    </source>
</evidence>
<evidence type="ECO:0000313" key="16">
    <source>
        <dbReference type="Proteomes" id="UP000319732"/>
    </source>
</evidence>
<dbReference type="Pfam" id="PF00593">
    <property type="entry name" value="TonB_dep_Rec_b-barrel"/>
    <property type="match status" value="1"/>
</dbReference>
<evidence type="ECO:0000256" key="11">
    <source>
        <dbReference type="PROSITE-ProRule" id="PRU01360"/>
    </source>
</evidence>
<protein>
    <submittedName>
        <fullName evidence="15">TonB-dependent receptor</fullName>
    </submittedName>
</protein>
<dbReference type="Proteomes" id="UP000319732">
    <property type="component" value="Unassembled WGS sequence"/>
</dbReference>
<evidence type="ECO:0000256" key="5">
    <source>
        <dbReference type="ARBA" id="ARBA00022692"/>
    </source>
</evidence>
<accession>A0A545U9P8</accession>
<evidence type="ECO:0000256" key="2">
    <source>
        <dbReference type="ARBA" id="ARBA00022448"/>
    </source>
</evidence>
<dbReference type="Gene3D" id="2.40.170.20">
    <property type="entry name" value="TonB-dependent receptor, beta-barrel domain"/>
    <property type="match status" value="1"/>
</dbReference>
<keyword evidence="6" id="KW-0408">Iron</keyword>
<dbReference type="InterPro" id="IPR036942">
    <property type="entry name" value="Beta-barrel_TonB_sf"/>
</dbReference>
<comment type="similarity">
    <text evidence="11 12">Belongs to the TonB-dependent receptor family.</text>
</comment>
<name>A0A545U9P8_9GAMM</name>
<comment type="subcellular location">
    <subcellularLocation>
        <location evidence="1 11">Cell outer membrane</location>
        <topology evidence="1 11">Multi-pass membrane protein</topology>
    </subcellularLocation>
</comment>
<evidence type="ECO:0000256" key="10">
    <source>
        <dbReference type="ARBA" id="ARBA00023237"/>
    </source>
</evidence>
<dbReference type="InterPro" id="IPR012910">
    <property type="entry name" value="Plug_dom"/>
</dbReference>
<dbReference type="PROSITE" id="PS52016">
    <property type="entry name" value="TONB_DEPENDENT_REC_3"/>
    <property type="match status" value="1"/>
</dbReference>
<organism evidence="15 16">
    <name type="scientific">Exilibacterium tricleocarpae</name>
    <dbReference type="NCBI Taxonomy" id="2591008"/>
    <lineage>
        <taxon>Bacteria</taxon>
        <taxon>Pseudomonadati</taxon>
        <taxon>Pseudomonadota</taxon>
        <taxon>Gammaproteobacteria</taxon>
        <taxon>Cellvibrionales</taxon>
        <taxon>Cellvibrionaceae</taxon>
        <taxon>Exilibacterium</taxon>
    </lineage>
</organism>
<dbReference type="InterPro" id="IPR039426">
    <property type="entry name" value="TonB-dep_rcpt-like"/>
</dbReference>
<comment type="caution">
    <text evidence="15">The sequence shown here is derived from an EMBL/GenBank/DDBJ whole genome shotgun (WGS) entry which is preliminary data.</text>
</comment>
<dbReference type="GO" id="GO:0006826">
    <property type="term" value="P:iron ion transport"/>
    <property type="evidence" value="ECO:0007669"/>
    <property type="project" value="UniProtKB-KW"/>
</dbReference>
<evidence type="ECO:0000256" key="8">
    <source>
        <dbReference type="ARBA" id="ARBA00023077"/>
    </source>
</evidence>
<evidence type="ECO:0000256" key="7">
    <source>
        <dbReference type="ARBA" id="ARBA00023065"/>
    </source>
</evidence>
<keyword evidence="9 11" id="KW-0472">Membrane</keyword>
<feature type="domain" description="TonB-dependent receptor plug" evidence="14">
    <location>
        <begin position="55"/>
        <end position="164"/>
    </location>
</feature>
<gene>
    <name evidence="15" type="ORF">FKG94_01180</name>
</gene>
<evidence type="ECO:0000256" key="3">
    <source>
        <dbReference type="ARBA" id="ARBA00022452"/>
    </source>
</evidence>
<evidence type="ECO:0000259" key="14">
    <source>
        <dbReference type="Pfam" id="PF07715"/>
    </source>
</evidence>
<keyword evidence="3 11" id="KW-1134">Transmembrane beta strand</keyword>
<feature type="domain" description="TonB-dependent receptor-like beta-barrel" evidence="13">
    <location>
        <begin position="247"/>
        <end position="683"/>
    </location>
</feature>
<keyword evidence="7" id="KW-0406">Ion transport</keyword>
<keyword evidence="5 11" id="KW-0812">Transmembrane</keyword>
<keyword evidence="15" id="KW-0675">Receptor</keyword>
<dbReference type="RefSeq" id="WP_142902349.1">
    <property type="nucleotide sequence ID" value="NZ_ML660087.1"/>
</dbReference>
<dbReference type="InterPro" id="IPR000531">
    <property type="entry name" value="Beta-barrel_TonB"/>
</dbReference>
<dbReference type="GO" id="GO:0009279">
    <property type="term" value="C:cell outer membrane"/>
    <property type="evidence" value="ECO:0007669"/>
    <property type="project" value="UniProtKB-SubCell"/>
</dbReference>
<reference evidence="15 16" key="1">
    <citation type="submission" date="2019-06" db="EMBL/GenBank/DDBJ databases">
        <title>Whole genome sequence for Cellvibrionaceae sp. R142.</title>
        <authorList>
            <person name="Wang G."/>
        </authorList>
    </citation>
    <scope>NUCLEOTIDE SEQUENCE [LARGE SCALE GENOMIC DNA]</scope>
    <source>
        <strain evidence="15 16">R142</strain>
    </source>
</reference>
<keyword evidence="2 11" id="KW-0813">Transport</keyword>
<evidence type="ECO:0000259" key="13">
    <source>
        <dbReference type="Pfam" id="PF00593"/>
    </source>
</evidence>
<keyword evidence="10 11" id="KW-0998">Cell outer membrane</keyword>
<dbReference type="Pfam" id="PF07715">
    <property type="entry name" value="Plug"/>
    <property type="match status" value="1"/>
</dbReference>
<evidence type="ECO:0000256" key="1">
    <source>
        <dbReference type="ARBA" id="ARBA00004571"/>
    </source>
</evidence>
<dbReference type="PANTHER" id="PTHR32552:SF81">
    <property type="entry name" value="TONB-DEPENDENT OUTER MEMBRANE RECEPTOR"/>
    <property type="match status" value="1"/>
</dbReference>
<evidence type="ECO:0000256" key="6">
    <source>
        <dbReference type="ARBA" id="ARBA00023004"/>
    </source>
</evidence>
<keyword evidence="16" id="KW-1185">Reference proteome</keyword>
<dbReference type="OrthoDB" id="7051185at2"/>
<dbReference type="AlphaFoldDB" id="A0A545U9P8"/>
<evidence type="ECO:0000256" key="9">
    <source>
        <dbReference type="ARBA" id="ARBA00023136"/>
    </source>
</evidence>
<evidence type="ECO:0000256" key="12">
    <source>
        <dbReference type="RuleBase" id="RU003357"/>
    </source>
</evidence>
<dbReference type="SUPFAM" id="SSF56935">
    <property type="entry name" value="Porins"/>
    <property type="match status" value="1"/>
</dbReference>
<dbReference type="PANTHER" id="PTHR32552">
    <property type="entry name" value="FERRICHROME IRON RECEPTOR-RELATED"/>
    <property type="match status" value="1"/>
</dbReference>
<keyword evidence="8 12" id="KW-0798">TonB box</keyword>
<dbReference type="EMBL" id="VHSG01000002">
    <property type="protein sequence ID" value="TQV86197.1"/>
    <property type="molecule type" value="Genomic_DNA"/>
</dbReference>
<keyword evidence="4" id="KW-0410">Iron transport</keyword>
<evidence type="ECO:0000313" key="15">
    <source>
        <dbReference type="EMBL" id="TQV86197.1"/>
    </source>
</evidence>